<dbReference type="PROSITE" id="PS01124">
    <property type="entry name" value="HTH_ARAC_FAMILY_2"/>
    <property type="match status" value="1"/>
</dbReference>
<comment type="caution">
    <text evidence="5">The sequence shown here is derived from an EMBL/GenBank/DDBJ whole genome shotgun (WGS) entry which is preliminary data.</text>
</comment>
<dbReference type="Pfam" id="PF12833">
    <property type="entry name" value="HTH_18"/>
    <property type="match status" value="1"/>
</dbReference>
<dbReference type="InterPro" id="IPR018060">
    <property type="entry name" value="HTH_AraC"/>
</dbReference>
<protein>
    <submittedName>
        <fullName evidence="5">Transcriptional regulator</fullName>
    </submittedName>
</protein>
<organism evidence="5 6">
    <name type="scientific">Halalkalibacter hemicellulosilyticusJCM 9152</name>
    <dbReference type="NCBI Taxonomy" id="1236971"/>
    <lineage>
        <taxon>Bacteria</taxon>
        <taxon>Bacillati</taxon>
        <taxon>Bacillota</taxon>
        <taxon>Bacilli</taxon>
        <taxon>Bacillales</taxon>
        <taxon>Bacillaceae</taxon>
        <taxon>Halalkalibacter</taxon>
    </lineage>
</organism>
<evidence type="ECO:0000313" key="6">
    <source>
        <dbReference type="Proteomes" id="UP000018895"/>
    </source>
</evidence>
<evidence type="ECO:0000313" key="5">
    <source>
        <dbReference type="EMBL" id="GAE29726.1"/>
    </source>
</evidence>
<dbReference type="GO" id="GO:0043565">
    <property type="term" value="F:sequence-specific DNA binding"/>
    <property type="evidence" value="ECO:0007669"/>
    <property type="project" value="InterPro"/>
</dbReference>
<accession>W4QCE0</accession>
<name>W4QCE0_9BACI</name>
<dbReference type="AlphaFoldDB" id="W4QCE0"/>
<sequence>MNFTFEDKGISGNHKITEPYSIKEYIYPDIKTGFELYGMHVREVNQMWSYPKHEHPMYEINLVTEGHQTFIVNGKTYEQYAGDIVLCRPGESHSSKGGSSETFTYFCLHFTIDDKLFLPYLKDSCELFYPAKSLLARRIYPFLERLINLSNKSDFGLAETMHMHSIMFELLAALVGGLQNKPVKKEKVSERAAQLAYRIAQEIEKLVVHPFSDEDHARMGIDQIATELNISCSYCHRIFKSVYNMSPRQYLSFKKLNESKKNLLEREDSIEVVAEKMGYYDVAHFSRQFKRWTGLTPSQFRKNLIVSQEQVQ</sequence>
<dbReference type="RefSeq" id="WP_052015600.1">
    <property type="nucleotide sequence ID" value="NZ_BAUU01000006.1"/>
</dbReference>
<dbReference type="InterPro" id="IPR009057">
    <property type="entry name" value="Homeodomain-like_sf"/>
</dbReference>
<dbReference type="InterPro" id="IPR014710">
    <property type="entry name" value="RmlC-like_jellyroll"/>
</dbReference>
<dbReference type="SUPFAM" id="SSF51215">
    <property type="entry name" value="Regulatory protein AraC"/>
    <property type="match status" value="1"/>
</dbReference>
<dbReference type="Pfam" id="PF02311">
    <property type="entry name" value="AraC_binding"/>
    <property type="match status" value="1"/>
</dbReference>
<evidence type="ECO:0000256" key="2">
    <source>
        <dbReference type="ARBA" id="ARBA00023125"/>
    </source>
</evidence>
<dbReference type="Proteomes" id="UP000018895">
    <property type="component" value="Unassembled WGS sequence"/>
</dbReference>
<dbReference type="SMART" id="SM00342">
    <property type="entry name" value="HTH_ARAC"/>
    <property type="match status" value="1"/>
</dbReference>
<reference evidence="5" key="1">
    <citation type="journal article" date="2014" name="Genome Announc.">
        <title>Draft Genome Sequences of Three Alkaliphilic Bacillus Strains, Bacillus wakoensis JCM 9140T, Bacillus akibai JCM 9157T, and Bacillus hemicellulosilyticus JCM 9152T.</title>
        <authorList>
            <person name="Yuki M."/>
            <person name="Oshima K."/>
            <person name="Suda W."/>
            <person name="Oshida Y."/>
            <person name="Kitamura K."/>
            <person name="Iida T."/>
            <person name="Hattori M."/>
            <person name="Ohkuma M."/>
        </authorList>
    </citation>
    <scope>NUCLEOTIDE SEQUENCE [LARGE SCALE GENOMIC DNA]</scope>
    <source>
        <strain evidence="5">JCM 9152</strain>
    </source>
</reference>
<evidence type="ECO:0000256" key="3">
    <source>
        <dbReference type="ARBA" id="ARBA00023163"/>
    </source>
</evidence>
<dbReference type="InterPro" id="IPR003313">
    <property type="entry name" value="AraC-bd"/>
</dbReference>
<dbReference type="InterPro" id="IPR018062">
    <property type="entry name" value="HTH_AraC-typ_CS"/>
</dbReference>
<dbReference type="PANTHER" id="PTHR43280">
    <property type="entry name" value="ARAC-FAMILY TRANSCRIPTIONAL REGULATOR"/>
    <property type="match status" value="1"/>
</dbReference>
<keyword evidence="1" id="KW-0805">Transcription regulation</keyword>
<dbReference type="Gene3D" id="1.10.10.60">
    <property type="entry name" value="Homeodomain-like"/>
    <property type="match status" value="2"/>
</dbReference>
<dbReference type="PANTHER" id="PTHR43280:SF2">
    <property type="entry name" value="HTH-TYPE TRANSCRIPTIONAL REGULATOR EXSA"/>
    <property type="match status" value="1"/>
</dbReference>
<dbReference type="InterPro" id="IPR020449">
    <property type="entry name" value="Tscrpt_reg_AraC-type_HTH"/>
</dbReference>
<dbReference type="InterPro" id="IPR037923">
    <property type="entry name" value="HTH-like"/>
</dbReference>
<feature type="domain" description="HTH araC/xylS-type" evidence="4">
    <location>
        <begin position="201"/>
        <end position="303"/>
    </location>
</feature>
<dbReference type="PRINTS" id="PR00032">
    <property type="entry name" value="HTHARAC"/>
</dbReference>
<keyword evidence="3" id="KW-0804">Transcription</keyword>
<evidence type="ECO:0000259" key="4">
    <source>
        <dbReference type="PROSITE" id="PS01124"/>
    </source>
</evidence>
<dbReference type="GO" id="GO:0003700">
    <property type="term" value="F:DNA-binding transcription factor activity"/>
    <property type="evidence" value="ECO:0007669"/>
    <property type="project" value="InterPro"/>
</dbReference>
<proteinExistence type="predicted"/>
<dbReference type="PROSITE" id="PS00041">
    <property type="entry name" value="HTH_ARAC_FAMILY_1"/>
    <property type="match status" value="1"/>
</dbReference>
<dbReference type="Gene3D" id="2.60.120.10">
    <property type="entry name" value="Jelly Rolls"/>
    <property type="match status" value="1"/>
</dbReference>
<evidence type="ECO:0000256" key="1">
    <source>
        <dbReference type="ARBA" id="ARBA00023015"/>
    </source>
</evidence>
<gene>
    <name evidence="5" type="ORF">JCM9152_1105</name>
</gene>
<dbReference type="SUPFAM" id="SSF46689">
    <property type="entry name" value="Homeodomain-like"/>
    <property type="match status" value="2"/>
</dbReference>
<keyword evidence="2" id="KW-0238">DNA-binding</keyword>
<dbReference type="EMBL" id="BAUU01000006">
    <property type="protein sequence ID" value="GAE29726.1"/>
    <property type="molecule type" value="Genomic_DNA"/>
</dbReference>
<dbReference type="OrthoDB" id="345425at2"/>
<dbReference type="STRING" id="1236971.JCM9152_1105"/>
<keyword evidence="6" id="KW-1185">Reference proteome</keyword>